<proteinExistence type="predicted"/>
<keyword evidence="1" id="KW-0175">Coiled coil</keyword>
<reference evidence="3" key="1">
    <citation type="submission" date="2020-11" db="EMBL/GenBank/DDBJ databases">
        <authorList>
            <consortium name="DOE Joint Genome Institute"/>
            <person name="Ahrendt S."/>
            <person name="Riley R."/>
            <person name="Andreopoulos W."/>
            <person name="LaButti K."/>
            <person name="Pangilinan J."/>
            <person name="Ruiz-duenas F.J."/>
            <person name="Barrasa J.M."/>
            <person name="Sanchez-Garcia M."/>
            <person name="Camarero S."/>
            <person name="Miyauchi S."/>
            <person name="Serrano A."/>
            <person name="Linde D."/>
            <person name="Babiker R."/>
            <person name="Drula E."/>
            <person name="Ayuso-Fernandez I."/>
            <person name="Pacheco R."/>
            <person name="Padilla G."/>
            <person name="Ferreira P."/>
            <person name="Barriuso J."/>
            <person name="Kellner H."/>
            <person name="Castanera R."/>
            <person name="Alfaro M."/>
            <person name="Ramirez L."/>
            <person name="Pisabarro A.G."/>
            <person name="Kuo A."/>
            <person name="Tritt A."/>
            <person name="Lipzen A."/>
            <person name="He G."/>
            <person name="Yan M."/>
            <person name="Ng V."/>
            <person name="Cullen D."/>
            <person name="Martin F."/>
            <person name="Rosso M.-N."/>
            <person name="Henrissat B."/>
            <person name="Hibbett D."/>
            <person name="Martinez A.T."/>
            <person name="Grigoriev I.V."/>
        </authorList>
    </citation>
    <scope>NUCLEOTIDE SEQUENCE</scope>
    <source>
        <strain evidence="3">AH 44721</strain>
    </source>
</reference>
<evidence type="ECO:0008006" key="5">
    <source>
        <dbReference type="Google" id="ProtNLM"/>
    </source>
</evidence>
<organism evidence="3 4">
    <name type="scientific">Gymnopilus junonius</name>
    <name type="common">Spectacular rustgill mushroom</name>
    <name type="synonym">Gymnopilus spectabilis subsp. junonius</name>
    <dbReference type="NCBI Taxonomy" id="109634"/>
    <lineage>
        <taxon>Eukaryota</taxon>
        <taxon>Fungi</taxon>
        <taxon>Dikarya</taxon>
        <taxon>Basidiomycota</taxon>
        <taxon>Agaricomycotina</taxon>
        <taxon>Agaricomycetes</taxon>
        <taxon>Agaricomycetidae</taxon>
        <taxon>Agaricales</taxon>
        <taxon>Agaricineae</taxon>
        <taxon>Hymenogastraceae</taxon>
        <taxon>Gymnopilus</taxon>
    </lineage>
</organism>
<dbReference type="AlphaFoldDB" id="A0A9P5TGZ3"/>
<gene>
    <name evidence="3" type="ORF">CPB84DRAFT_1751542</name>
</gene>
<evidence type="ECO:0000313" key="3">
    <source>
        <dbReference type="EMBL" id="KAF8879884.1"/>
    </source>
</evidence>
<evidence type="ECO:0000256" key="2">
    <source>
        <dbReference type="SAM" id="MobiDB-lite"/>
    </source>
</evidence>
<dbReference type="OrthoDB" id="2269034at2759"/>
<keyword evidence="4" id="KW-1185">Reference proteome</keyword>
<evidence type="ECO:0000256" key="1">
    <source>
        <dbReference type="SAM" id="Coils"/>
    </source>
</evidence>
<accession>A0A9P5TGZ3</accession>
<sequence length="529" mass="61161">MSRNSLFSRRKGITPPLEELRARLTNAKQQFSEMEQEINGLVNEHWELLQQINHIHDPIFHRLPPEITSDIFQLCVPEISFDTESFNESNDDDIWNGITLRLGLTAVCREWRRLAFSTPHLWTFVPVHFHKEHMQRNAEVIQEWLGRSGQMPLSIRAYANERWTPSTEAVNLIDSINRESRRWEMLDLRMPYKFTSLFVGDPEESGLSPLRSLRLEVNAMEYELPLGFQRRNVTSRPVNVLLTWVRLKSVEIQWDSITWVEVEGGIYMDECLELLKNSPKLKHYHVIVHRLINDLTIDWPVMGTMPIFLNKVGFPSLKRLVIKGGRGDNAAEELASFFKRSPCPVEVLVLDDTLYTSDDIISVLMQVPSVIQLELLMDDDEAPPEDVNLSPEGFFKFLARTSIIKDGSLPTFLPNLRIVWFEALQAFSWDLFPHVFGPLSELHNPLRRPLESFHLSFYADIPDDHYYIIDKEPALDLLAIRKAGLDFVVEPEANDGFLFRSLDYHGIPYDDLEDSNNPDVSSEPPPDSE</sequence>
<feature type="coiled-coil region" evidence="1">
    <location>
        <begin position="17"/>
        <end position="44"/>
    </location>
</feature>
<evidence type="ECO:0000313" key="4">
    <source>
        <dbReference type="Proteomes" id="UP000724874"/>
    </source>
</evidence>
<name>A0A9P5TGZ3_GYMJU</name>
<feature type="region of interest" description="Disordered" evidence="2">
    <location>
        <begin position="510"/>
        <end position="529"/>
    </location>
</feature>
<dbReference type="Gene3D" id="1.20.1280.50">
    <property type="match status" value="1"/>
</dbReference>
<dbReference type="Proteomes" id="UP000724874">
    <property type="component" value="Unassembled WGS sequence"/>
</dbReference>
<comment type="caution">
    <text evidence="3">The sequence shown here is derived from an EMBL/GenBank/DDBJ whole genome shotgun (WGS) entry which is preliminary data.</text>
</comment>
<protein>
    <recommendedName>
        <fullName evidence="5">F-box domain-containing protein</fullName>
    </recommendedName>
</protein>
<dbReference type="EMBL" id="JADNYJ010000145">
    <property type="protein sequence ID" value="KAF8879884.1"/>
    <property type="molecule type" value="Genomic_DNA"/>
</dbReference>